<evidence type="ECO:0000256" key="3">
    <source>
        <dbReference type="ARBA" id="ARBA00022555"/>
    </source>
</evidence>
<dbReference type="PRINTS" id="PR00507">
    <property type="entry name" value="N12N6MTFRASE"/>
</dbReference>
<evidence type="ECO:0000259" key="17">
    <source>
        <dbReference type="Pfam" id="PF25904"/>
    </source>
</evidence>
<dbReference type="InterPro" id="IPR002052">
    <property type="entry name" value="DNA_methylase_N6_adenine_CS"/>
</dbReference>
<dbReference type="SUPFAM" id="SSF53335">
    <property type="entry name" value="S-adenosyl-L-methionine-dependent methyltransferases"/>
    <property type="match status" value="1"/>
</dbReference>
<feature type="domain" description="Ribosomal RNA large subunit methyltransferase K/L-like methyltransferase" evidence="16">
    <location>
        <begin position="192"/>
        <end position="319"/>
    </location>
</feature>
<dbReference type="InterPro" id="IPR016691">
    <property type="entry name" value="TRMT11"/>
</dbReference>
<dbReference type="PROSITE" id="PS51627">
    <property type="entry name" value="SAM_MT_TRM11"/>
    <property type="match status" value="1"/>
</dbReference>
<evidence type="ECO:0000256" key="7">
    <source>
        <dbReference type="ARBA" id="ARBA00022694"/>
    </source>
</evidence>
<evidence type="ECO:0000256" key="13">
    <source>
        <dbReference type="ARBA" id="ARBA00067484"/>
    </source>
</evidence>
<sequence>MQTFDTKDEGKDYVLVFSQVHLDFRIPEFESICSLFNINFDTKSLTAQNHVVVMRFDDDNCVNRILSRSVLLRSAIELIASGTNYEELCQNLENESAYLKIFNSPEQSFAIRLHSIGRKRDHNYVVGIINKIGSVLPLDDAPVDLAEPVNVFFVIEENVEESNQWCLKRVFFGKLVGYGQGKLKSIYNLSDRIYIGNTTMDPELSFIQANLVKANFGTLTLDPFCGTGGLLLAAAHFGSYVFGTEINYQIARACGKSSRVGVKYLDSRESIYANFVQYGLQCRLMSILIADASWHELWHCLHHGLFDSIVADPPYGVREKGSKVGSKQRKPHWTLPGSKHVNHYPEKAKYAMSSVFLDLLDLAAITLVVGGRLSFWFPVFDQVYSEDVLPRHDSFKMVANCKQPLSGKYSRRLLVYEKVRLINSGEKAYFKNDCYKELTFREKIFVNAQ</sequence>
<dbReference type="GO" id="GO:0000049">
    <property type="term" value="F:tRNA binding"/>
    <property type="evidence" value="ECO:0007669"/>
    <property type="project" value="UniProtKB-UniRule"/>
</dbReference>
<evidence type="ECO:0000256" key="11">
    <source>
        <dbReference type="ARBA" id="ARBA00065434"/>
    </source>
</evidence>
<proteinExistence type="inferred from homology"/>
<dbReference type="Proteomes" id="UP000046393">
    <property type="component" value="Unplaced"/>
</dbReference>
<evidence type="ECO:0000256" key="15">
    <source>
        <dbReference type="PROSITE-ProRule" id="PRU00959"/>
    </source>
</evidence>
<keyword evidence="3 15" id="KW-0820">tRNA-binding</keyword>
<dbReference type="Pfam" id="PF01170">
    <property type="entry name" value="UPF0020"/>
    <property type="match status" value="1"/>
</dbReference>
<dbReference type="PANTHER" id="PTHR13370">
    <property type="entry name" value="RNA METHYLASE-RELATED"/>
    <property type="match status" value="1"/>
</dbReference>
<protein>
    <recommendedName>
        <fullName evidence="13">tRNA (guanine(10)-N(2))-methyltransferase TRMT11</fullName>
        <ecNumber evidence="12">2.1.1.214</ecNumber>
    </recommendedName>
    <alternativeName>
        <fullName evidence="14">tRNA methyltransferase 11 homolog</fullName>
    </alternativeName>
</protein>
<dbReference type="PIRSF" id="PIRSF017259">
    <property type="entry name" value="tRNA_mtfrase_TRM11"/>
    <property type="match status" value="1"/>
</dbReference>
<comment type="subunit">
    <text evidence="11">Part of the heterodimeric TRMT11-TRM112 methyltransferase complex; this complex forms an active tRNA methyltransferase, where TRMT112 acts as an activator of the catalytic subunit TRMT11.</text>
</comment>
<evidence type="ECO:0000256" key="9">
    <source>
        <dbReference type="ARBA" id="ARBA00050985"/>
    </source>
</evidence>
<name>A0A0N5AIV3_9BILA</name>
<evidence type="ECO:0000313" key="19">
    <source>
        <dbReference type="WBParaSite" id="SMUV_0000436401-mRNA-1"/>
    </source>
</evidence>
<dbReference type="GO" id="GO:0005737">
    <property type="term" value="C:cytoplasm"/>
    <property type="evidence" value="ECO:0007669"/>
    <property type="project" value="UniProtKB-SubCell"/>
</dbReference>
<comment type="similarity">
    <text evidence="15">Belongs to the class I-like SAM-binding methyltransferase superfamily. TRM11 methyltransferase family.</text>
</comment>
<evidence type="ECO:0000256" key="8">
    <source>
        <dbReference type="ARBA" id="ARBA00022884"/>
    </source>
</evidence>
<comment type="function">
    <text evidence="10">Catalytic subunit of the TRMT11-TRM112 methyltransferase complex, that specifically mediates the S-adenosyl-L-methionine-dependent N(2)-methylation of guanosine nucleotide at position 10 (m2G10) in tRNAs. This is one of the major tRNA (guanine-N(2))-methyltransferases.</text>
</comment>
<dbReference type="STRING" id="451379.A0A0N5AIV3"/>
<reference evidence="19" key="1">
    <citation type="submission" date="2017-02" db="UniProtKB">
        <authorList>
            <consortium name="WormBaseParasite"/>
        </authorList>
    </citation>
    <scope>IDENTIFICATION</scope>
</reference>
<dbReference type="InterPro" id="IPR059073">
    <property type="entry name" value="TRMT11_N"/>
</dbReference>
<feature type="domain" description="tRNA (guanine(10)-N(2))-methyltransferase TRMT11 N-terminal" evidence="17">
    <location>
        <begin position="11"/>
        <end position="178"/>
    </location>
</feature>
<dbReference type="Gene3D" id="3.40.50.150">
    <property type="entry name" value="Vaccinia Virus protein VP39"/>
    <property type="match status" value="1"/>
</dbReference>
<dbReference type="Pfam" id="PF25904">
    <property type="entry name" value="Tmrp11_N"/>
    <property type="match status" value="1"/>
</dbReference>
<keyword evidence="6 15" id="KW-0949">S-adenosyl-L-methionine</keyword>
<evidence type="ECO:0000256" key="1">
    <source>
        <dbReference type="ARBA" id="ARBA00004496"/>
    </source>
</evidence>
<dbReference type="InterPro" id="IPR029063">
    <property type="entry name" value="SAM-dependent_MTases_sf"/>
</dbReference>
<dbReference type="AlphaFoldDB" id="A0A0N5AIV3"/>
<evidence type="ECO:0000256" key="5">
    <source>
        <dbReference type="ARBA" id="ARBA00022679"/>
    </source>
</evidence>
<keyword evidence="5 15" id="KW-0808">Transferase</keyword>
<dbReference type="PROSITE" id="PS00092">
    <property type="entry name" value="N6_MTASE"/>
    <property type="match status" value="1"/>
</dbReference>
<organism evidence="18 19">
    <name type="scientific">Syphacia muris</name>
    <dbReference type="NCBI Taxonomy" id="451379"/>
    <lineage>
        <taxon>Eukaryota</taxon>
        <taxon>Metazoa</taxon>
        <taxon>Ecdysozoa</taxon>
        <taxon>Nematoda</taxon>
        <taxon>Chromadorea</taxon>
        <taxon>Rhabditida</taxon>
        <taxon>Spirurina</taxon>
        <taxon>Oxyuridomorpha</taxon>
        <taxon>Oxyuroidea</taxon>
        <taxon>Oxyuridae</taxon>
        <taxon>Syphacia</taxon>
    </lineage>
</organism>
<evidence type="ECO:0000256" key="14">
    <source>
        <dbReference type="ARBA" id="ARBA00075308"/>
    </source>
</evidence>
<evidence type="ECO:0000256" key="2">
    <source>
        <dbReference type="ARBA" id="ARBA00022490"/>
    </source>
</evidence>
<accession>A0A0N5AIV3</accession>
<dbReference type="GO" id="GO:0008033">
    <property type="term" value="P:tRNA processing"/>
    <property type="evidence" value="ECO:0007669"/>
    <property type="project" value="UniProtKB-UniRule"/>
</dbReference>
<dbReference type="PANTHER" id="PTHR13370:SF3">
    <property type="entry name" value="TRNA (GUANINE(10)-N2)-METHYLTRANSFERASE HOMOLOG"/>
    <property type="match status" value="1"/>
</dbReference>
<comment type="subcellular location">
    <subcellularLocation>
        <location evidence="1">Cytoplasm</location>
    </subcellularLocation>
</comment>
<keyword evidence="4 15" id="KW-0489">Methyltransferase</keyword>
<evidence type="ECO:0000259" key="16">
    <source>
        <dbReference type="Pfam" id="PF01170"/>
    </source>
</evidence>
<keyword evidence="8 15" id="KW-0694">RNA-binding</keyword>
<dbReference type="GO" id="GO:0032259">
    <property type="term" value="P:methylation"/>
    <property type="evidence" value="ECO:0007669"/>
    <property type="project" value="UniProtKB-UniRule"/>
</dbReference>
<evidence type="ECO:0000256" key="6">
    <source>
        <dbReference type="ARBA" id="ARBA00022691"/>
    </source>
</evidence>
<keyword evidence="18" id="KW-1185">Reference proteome</keyword>
<dbReference type="GO" id="GO:0160102">
    <property type="term" value="F:tRNA (guanine(10)-N2)-methyltransferase activity"/>
    <property type="evidence" value="ECO:0007669"/>
    <property type="project" value="UniProtKB-EC"/>
</dbReference>
<keyword evidence="7 15" id="KW-0819">tRNA processing</keyword>
<comment type="catalytic activity">
    <reaction evidence="9">
        <text>guanosine(10) in tRNA + S-adenosyl-L-methionine = N(2)-methylguanosine(10) in tRNA + S-adenosyl-L-homocysteine + H(+)</text>
        <dbReference type="Rhea" id="RHEA:43128"/>
        <dbReference type="Rhea" id="RHEA-COMP:10355"/>
        <dbReference type="Rhea" id="RHEA-COMP:10357"/>
        <dbReference type="ChEBI" id="CHEBI:15378"/>
        <dbReference type="ChEBI" id="CHEBI:57856"/>
        <dbReference type="ChEBI" id="CHEBI:59789"/>
        <dbReference type="ChEBI" id="CHEBI:74269"/>
        <dbReference type="ChEBI" id="CHEBI:74481"/>
        <dbReference type="EC" id="2.1.1.214"/>
    </reaction>
    <physiologicalReaction direction="left-to-right" evidence="9">
        <dbReference type="Rhea" id="RHEA:43129"/>
    </physiologicalReaction>
</comment>
<dbReference type="WBParaSite" id="SMUV_0000436401-mRNA-1">
    <property type="protein sequence ID" value="SMUV_0000436401-mRNA-1"/>
    <property type="gene ID" value="SMUV_0000436401"/>
</dbReference>
<keyword evidence="2" id="KW-0963">Cytoplasm</keyword>
<evidence type="ECO:0000256" key="10">
    <source>
        <dbReference type="ARBA" id="ARBA00056270"/>
    </source>
</evidence>
<evidence type="ECO:0000256" key="12">
    <source>
        <dbReference type="ARBA" id="ARBA00066937"/>
    </source>
</evidence>
<evidence type="ECO:0000313" key="18">
    <source>
        <dbReference type="Proteomes" id="UP000046393"/>
    </source>
</evidence>
<dbReference type="InterPro" id="IPR000241">
    <property type="entry name" value="RlmKL-like_Mtase"/>
</dbReference>
<evidence type="ECO:0000256" key="4">
    <source>
        <dbReference type="ARBA" id="ARBA00022603"/>
    </source>
</evidence>
<dbReference type="GO" id="GO:0043527">
    <property type="term" value="C:tRNA methyltransferase complex"/>
    <property type="evidence" value="ECO:0007669"/>
    <property type="project" value="UniProtKB-ARBA"/>
</dbReference>
<dbReference type="EC" id="2.1.1.214" evidence="12"/>